<evidence type="ECO:0000313" key="1">
    <source>
        <dbReference type="EMBL" id="QDL53567.1"/>
    </source>
</evidence>
<evidence type="ECO:0000313" key="2">
    <source>
        <dbReference type="Proteomes" id="UP000317365"/>
    </source>
</evidence>
<dbReference type="KEGG" id="rhg:EXZ61_04900"/>
<proteinExistence type="predicted"/>
<accession>A0A515ELM8</accession>
<reference evidence="2" key="2">
    <citation type="journal article" date="2020" name="Int. J. Syst. Evol. Microbiol.">
        <title>Genomic insights into a novel species Rhodoferax aquaticus sp. nov., isolated from freshwater.</title>
        <authorList>
            <person name="Li T."/>
            <person name="Zhuo Y."/>
            <person name="Jin C.Z."/>
            <person name="Wu X."/>
            <person name="Ko S.R."/>
            <person name="Jin F.J."/>
            <person name="Ahn C.Y."/>
            <person name="Oh H.M."/>
            <person name="Lee H.G."/>
            <person name="Jin L."/>
        </authorList>
    </citation>
    <scope>NUCLEOTIDE SEQUENCE [LARGE SCALE GENOMIC DNA]</scope>
    <source>
        <strain evidence="2">Gr-4</strain>
    </source>
</reference>
<dbReference type="AlphaFoldDB" id="A0A515ELM8"/>
<keyword evidence="2" id="KW-1185">Reference proteome</keyword>
<dbReference type="EMBL" id="CP036282">
    <property type="protein sequence ID" value="QDL53567.1"/>
    <property type="molecule type" value="Genomic_DNA"/>
</dbReference>
<sequence length="237" mass="26734">MAHIKKFDTNWLDQAWRISSVIADMPDSPPMSLVEGVGKPPQLSDLQRTLIELLQDHIEVFLQYRSRLVHKITVTLPDGAKADIAPQSRNPVATAKTLALLQKIGVKLKDVDLWAYDAHMKLGRILIDRYVCPEWKRQLPLIVASISGETTSQTATLKAKQTRKVDRRSTLTRAVAEQRRFDPFASAAEILDRLCGGDVVREMKGGRVWYWDVKGDLKDIGLDRFETIFGEQKPSTG</sequence>
<dbReference type="RefSeq" id="WP_142809579.1">
    <property type="nucleotide sequence ID" value="NZ_CP036282.1"/>
</dbReference>
<protein>
    <submittedName>
        <fullName evidence="1">Uncharacterized protein</fullName>
    </submittedName>
</protein>
<organism evidence="1 2">
    <name type="scientific">Rhodoferax aquaticus</name>
    <dbReference type="NCBI Taxonomy" id="2527691"/>
    <lineage>
        <taxon>Bacteria</taxon>
        <taxon>Pseudomonadati</taxon>
        <taxon>Pseudomonadota</taxon>
        <taxon>Betaproteobacteria</taxon>
        <taxon>Burkholderiales</taxon>
        <taxon>Comamonadaceae</taxon>
        <taxon>Rhodoferax</taxon>
    </lineage>
</organism>
<name>A0A515ELM8_9BURK</name>
<dbReference type="Proteomes" id="UP000317365">
    <property type="component" value="Chromosome"/>
</dbReference>
<gene>
    <name evidence="1" type="ORF">EXZ61_04900</name>
</gene>
<reference evidence="2" key="1">
    <citation type="submission" date="2019-02" db="EMBL/GenBank/DDBJ databases">
        <title>Complete genome sequence of Rhodoferax sp. Gr-4.</title>
        <authorList>
            <person name="Jin L."/>
        </authorList>
    </citation>
    <scope>NUCLEOTIDE SEQUENCE [LARGE SCALE GENOMIC DNA]</scope>
    <source>
        <strain evidence="2">Gr-4</strain>
    </source>
</reference>